<dbReference type="Gene3D" id="3.40.1740.10">
    <property type="entry name" value="VC0467-like"/>
    <property type="match status" value="1"/>
</dbReference>
<dbReference type="EMBL" id="PVLR01000022">
    <property type="protein sequence ID" value="PRD68939.1"/>
    <property type="molecule type" value="Genomic_DNA"/>
</dbReference>
<comment type="similarity">
    <text evidence="1 2">Belongs to the UPF0301 (AlgH) family.</text>
</comment>
<reference evidence="4 5" key="1">
    <citation type="submission" date="2018-03" db="EMBL/GenBank/DDBJ databases">
        <title>Comparative genomics illustrates the genes involved in a hyperalkaliphilic mechanisms of Serpentinomonas isolated from highly-alkaline calcium-rich serpentinized springs.</title>
        <authorList>
            <person name="Suzuki S."/>
            <person name="Ishii S."/>
            <person name="Walworth N."/>
            <person name="Bird L."/>
            <person name="Kuenen J.G."/>
            <person name="Nealson K.H."/>
        </authorList>
    </citation>
    <scope>NUCLEOTIDE SEQUENCE [LARGE SCALE GENOMIC DNA]</scope>
    <source>
        <strain evidence="4 5">83</strain>
    </source>
</reference>
<dbReference type="SUPFAM" id="SSF143456">
    <property type="entry name" value="VC0467-like"/>
    <property type="match status" value="1"/>
</dbReference>
<evidence type="ECO:0000256" key="2">
    <source>
        <dbReference type="HAMAP-Rule" id="MF_00758"/>
    </source>
</evidence>
<comment type="caution">
    <text evidence="4">The sequence shown here is derived from an EMBL/GenBank/DDBJ whole genome shotgun (WGS) entry which is preliminary data.</text>
</comment>
<keyword evidence="5" id="KW-1185">Reference proteome</keyword>
<feature type="region of interest" description="Disordered" evidence="3">
    <location>
        <begin position="123"/>
        <end position="148"/>
    </location>
</feature>
<evidence type="ECO:0000256" key="3">
    <source>
        <dbReference type="SAM" id="MobiDB-lite"/>
    </source>
</evidence>
<dbReference type="PANTHER" id="PTHR30327:SF1">
    <property type="entry name" value="UPF0301 PROTEIN YQGE"/>
    <property type="match status" value="1"/>
</dbReference>
<dbReference type="Proteomes" id="UP000238326">
    <property type="component" value="Unassembled WGS sequence"/>
</dbReference>
<protein>
    <recommendedName>
        <fullName evidence="2">UPF0301 protein C6P61_08650</fullName>
    </recommendedName>
</protein>
<dbReference type="InterPro" id="IPR003774">
    <property type="entry name" value="AlgH-like"/>
</dbReference>
<gene>
    <name evidence="4" type="ORF">C6P61_08650</name>
</gene>
<dbReference type="HAMAP" id="MF_00758">
    <property type="entry name" value="UPF0301"/>
    <property type="match status" value="1"/>
</dbReference>
<name>A0A2S9KER0_9BURK</name>
<dbReference type="AlphaFoldDB" id="A0A2S9KER0"/>
<dbReference type="PANTHER" id="PTHR30327">
    <property type="entry name" value="UNCHARACTERIZED PROTEIN YQGE"/>
    <property type="match status" value="1"/>
</dbReference>
<evidence type="ECO:0000313" key="4">
    <source>
        <dbReference type="EMBL" id="PRD68939.1"/>
    </source>
</evidence>
<accession>A0A2S9KER0</accession>
<evidence type="ECO:0000313" key="5">
    <source>
        <dbReference type="Proteomes" id="UP000238326"/>
    </source>
</evidence>
<proteinExistence type="inferred from homology"/>
<dbReference type="Pfam" id="PF02622">
    <property type="entry name" value="DUF179"/>
    <property type="match status" value="1"/>
</dbReference>
<organism evidence="4 5">
    <name type="scientific">Malikia spinosa</name>
    <dbReference type="NCBI Taxonomy" id="86180"/>
    <lineage>
        <taxon>Bacteria</taxon>
        <taxon>Pseudomonadati</taxon>
        <taxon>Pseudomonadota</taxon>
        <taxon>Betaproteobacteria</taxon>
        <taxon>Burkholderiales</taxon>
        <taxon>Comamonadaceae</taxon>
        <taxon>Malikia</taxon>
    </lineage>
</organism>
<sequence>MSSDTAPINLTHHFLIAMPGLNDELFGKSVVYLCEHSARGALGLIINKPADIGLGELFDRLDLQLRRADLQGAPLMRGGPIQTERGFVLHEAMGEAKAFGSDETPPALREAIREALGSLERVASPSLLTEPAESDGASEDVKPETPSAYASSLRIDGGLEMTTSRDVLEALSSGAGPRKVMVSLGYSSWGEGQLESELAENSWLTVAADPAVIFDTPIEQRYDKAMALLGLESWMLAPGAGRA</sequence>
<dbReference type="GO" id="GO:0005829">
    <property type="term" value="C:cytosol"/>
    <property type="evidence" value="ECO:0007669"/>
    <property type="project" value="TreeGrafter"/>
</dbReference>
<dbReference type="OrthoDB" id="9807486at2"/>
<evidence type="ECO:0000256" key="1">
    <source>
        <dbReference type="ARBA" id="ARBA00009600"/>
    </source>
</evidence>
<dbReference type="RefSeq" id="WP_105729578.1">
    <property type="nucleotide sequence ID" value="NZ_DAIPCI010000023.1"/>
</dbReference>